<feature type="transmembrane region" description="Helical" evidence="6">
    <location>
        <begin position="181"/>
        <end position="198"/>
    </location>
</feature>
<dbReference type="GO" id="GO:0032153">
    <property type="term" value="C:cell division site"/>
    <property type="evidence" value="ECO:0007669"/>
    <property type="project" value="TreeGrafter"/>
</dbReference>
<accession>A0A9D1T966</accession>
<evidence type="ECO:0000256" key="1">
    <source>
        <dbReference type="ARBA" id="ARBA00004141"/>
    </source>
</evidence>
<feature type="transmembrane region" description="Helical" evidence="6">
    <location>
        <begin position="157"/>
        <end position="174"/>
    </location>
</feature>
<feature type="transmembrane region" description="Helical" evidence="6">
    <location>
        <begin position="104"/>
        <end position="122"/>
    </location>
</feature>
<organism evidence="7 8">
    <name type="scientific">Candidatus Scatomonas pullistercoris</name>
    <dbReference type="NCBI Taxonomy" id="2840920"/>
    <lineage>
        <taxon>Bacteria</taxon>
        <taxon>Bacillati</taxon>
        <taxon>Bacillota</taxon>
        <taxon>Clostridia</taxon>
        <taxon>Lachnospirales</taxon>
        <taxon>Lachnospiraceae</taxon>
        <taxon>Lachnospiraceae incertae sedis</taxon>
        <taxon>Candidatus Scatomonas</taxon>
    </lineage>
</organism>
<dbReference type="GO" id="GO:0008360">
    <property type="term" value="P:regulation of cell shape"/>
    <property type="evidence" value="ECO:0007669"/>
    <property type="project" value="UniProtKB-KW"/>
</dbReference>
<dbReference type="PANTHER" id="PTHR30474">
    <property type="entry name" value="CELL CYCLE PROTEIN"/>
    <property type="match status" value="1"/>
</dbReference>
<sequence length="386" mass="42501">MLKHYKLKDYNFRLIFFLVLLSGIGVMLVNSAEPSLRNRQMMGVICGIILMVIVSLMDYSWILNFYWVIYAVTIGLLLLVAILGHTAGGATRWLTIGGDNGFQFQPTEIAKILLILFFAMYLMKHAEDLNTLKTILKAVFLIAVPLILIVLQPDLKNTITITIIFCLLMFAAGLKYKIIGGVLLVTVPLALLALFLITQTDLPIVQDFQRDRIIAFFNSEDDAYSEDRMQQENSVMAIGSGQLTGKGLNNNEVSTANNGNYVAEIQTDFIFAVAGEELGFVGCFVIILLLFLIILECMRTGSRAKDQSGALICTGVGALVAVQSFINIGVATGILPNTGTPLPFVSYGLSSLLSFYIGMGFVLNAGLQHRTYYGGKKAYEHRLHRA</sequence>
<keyword evidence="5 6" id="KW-0472">Membrane</keyword>
<keyword evidence="4 6" id="KW-1133">Transmembrane helix</keyword>
<dbReference type="GO" id="GO:0051301">
    <property type="term" value="P:cell division"/>
    <property type="evidence" value="ECO:0007669"/>
    <property type="project" value="InterPro"/>
</dbReference>
<dbReference type="InterPro" id="IPR001182">
    <property type="entry name" value="FtsW/RodA"/>
</dbReference>
<feature type="transmembrane region" description="Helical" evidence="6">
    <location>
        <begin position="347"/>
        <end position="367"/>
    </location>
</feature>
<evidence type="ECO:0000256" key="4">
    <source>
        <dbReference type="ARBA" id="ARBA00022989"/>
    </source>
</evidence>
<name>A0A9D1T966_9FIRM</name>
<evidence type="ECO:0000313" key="7">
    <source>
        <dbReference type="EMBL" id="HIV24221.1"/>
    </source>
</evidence>
<comment type="caution">
    <text evidence="7">The sequence shown here is derived from an EMBL/GenBank/DDBJ whole genome shotgun (WGS) entry which is preliminary data.</text>
</comment>
<reference evidence="7" key="1">
    <citation type="submission" date="2020-10" db="EMBL/GenBank/DDBJ databases">
        <authorList>
            <person name="Gilroy R."/>
        </authorList>
    </citation>
    <scope>NUCLEOTIDE SEQUENCE</scope>
    <source>
        <strain evidence="7">CHK188-20938</strain>
    </source>
</reference>
<protein>
    <submittedName>
        <fullName evidence="7">Rod shape-determining protein RodA</fullName>
    </submittedName>
</protein>
<feature type="transmembrane region" description="Helical" evidence="6">
    <location>
        <begin position="134"/>
        <end position="151"/>
    </location>
</feature>
<feature type="transmembrane region" description="Helical" evidence="6">
    <location>
        <begin position="310"/>
        <end position="335"/>
    </location>
</feature>
<gene>
    <name evidence="7" type="ORF">IAB71_00275</name>
</gene>
<dbReference type="GO" id="GO:0005886">
    <property type="term" value="C:plasma membrane"/>
    <property type="evidence" value="ECO:0007669"/>
    <property type="project" value="TreeGrafter"/>
</dbReference>
<evidence type="ECO:0000256" key="3">
    <source>
        <dbReference type="ARBA" id="ARBA00022960"/>
    </source>
</evidence>
<keyword evidence="2 6" id="KW-0812">Transmembrane</keyword>
<keyword evidence="3" id="KW-0133">Cell shape</keyword>
<feature type="transmembrane region" description="Helical" evidence="6">
    <location>
        <begin position="41"/>
        <end position="59"/>
    </location>
</feature>
<dbReference type="PANTHER" id="PTHR30474:SF1">
    <property type="entry name" value="PEPTIDOGLYCAN GLYCOSYLTRANSFERASE MRDB"/>
    <property type="match status" value="1"/>
</dbReference>
<dbReference type="GO" id="GO:0015648">
    <property type="term" value="F:lipid-linked peptidoglycan transporter activity"/>
    <property type="evidence" value="ECO:0007669"/>
    <property type="project" value="TreeGrafter"/>
</dbReference>
<feature type="transmembrane region" description="Helical" evidence="6">
    <location>
        <begin position="66"/>
        <end position="84"/>
    </location>
</feature>
<feature type="transmembrane region" description="Helical" evidence="6">
    <location>
        <begin position="12"/>
        <end position="29"/>
    </location>
</feature>
<dbReference type="AlphaFoldDB" id="A0A9D1T966"/>
<evidence type="ECO:0000256" key="6">
    <source>
        <dbReference type="SAM" id="Phobius"/>
    </source>
</evidence>
<proteinExistence type="predicted"/>
<evidence type="ECO:0000256" key="2">
    <source>
        <dbReference type="ARBA" id="ARBA00022692"/>
    </source>
</evidence>
<evidence type="ECO:0000256" key="5">
    <source>
        <dbReference type="ARBA" id="ARBA00023136"/>
    </source>
</evidence>
<comment type="subcellular location">
    <subcellularLocation>
        <location evidence="1">Membrane</location>
        <topology evidence="1">Multi-pass membrane protein</topology>
    </subcellularLocation>
</comment>
<reference evidence="7" key="2">
    <citation type="journal article" date="2021" name="PeerJ">
        <title>Extensive microbial diversity within the chicken gut microbiome revealed by metagenomics and culture.</title>
        <authorList>
            <person name="Gilroy R."/>
            <person name="Ravi A."/>
            <person name="Getino M."/>
            <person name="Pursley I."/>
            <person name="Horton D.L."/>
            <person name="Alikhan N.F."/>
            <person name="Baker D."/>
            <person name="Gharbi K."/>
            <person name="Hall N."/>
            <person name="Watson M."/>
            <person name="Adriaenssens E.M."/>
            <person name="Foster-Nyarko E."/>
            <person name="Jarju S."/>
            <person name="Secka A."/>
            <person name="Antonio M."/>
            <person name="Oren A."/>
            <person name="Chaudhuri R.R."/>
            <person name="La Ragione R."/>
            <person name="Hildebrand F."/>
            <person name="Pallen M.J."/>
        </authorList>
    </citation>
    <scope>NUCLEOTIDE SEQUENCE</scope>
    <source>
        <strain evidence="7">CHK188-20938</strain>
    </source>
</reference>
<dbReference type="Proteomes" id="UP000824169">
    <property type="component" value="Unassembled WGS sequence"/>
</dbReference>
<dbReference type="Pfam" id="PF01098">
    <property type="entry name" value="FTSW_RODA_SPOVE"/>
    <property type="match status" value="1"/>
</dbReference>
<evidence type="ECO:0000313" key="8">
    <source>
        <dbReference type="Proteomes" id="UP000824169"/>
    </source>
</evidence>
<dbReference type="EMBL" id="DVOO01000002">
    <property type="protein sequence ID" value="HIV24221.1"/>
    <property type="molecule type" value="Genomic_DNA"/>
</dbReference>
<feature type="transmembrane region" description="Helical" evidence="6">
    <location>
        <begin position="278"/>
        <end position="298"/>
    </location>
</feature>